<name>A0A1F6Y9H8_9BACT</name>
<dbReference type="Proteomes" id="UP000176192">
    <property type="component" value="Unassembled WGS sequence"/>
</dbReference>
<dbReference type="GO" id="GO:0004814">
    <property type="term" value="F:arginine-tRNA ligase activity"/>
    <property type="evidence" value="ECO:0007669"/>
    <property type="project" value="UniProtKB-UniRule"/>
</dbReference>
<dbReference type="Pfam" id="PF00750">
    <property type="entry name" value="tRNA-synt_1d"/>
    <property type="match status" value="1"/>
</dbReference>
<dbReference type="InterPro" id="IPR008909">
    <property type="entry name" value="DALR_anticod-bd"/>
</dbReference>
<evidence type="ECO:0000259" key="12">
    <source>
        <dbReference type="SMART" id="SM01016"/>
    </source>
</evidence>
<dbReference type="GO" id="GO:0005524">
    <property type="term" value="F:ATP binding"/>
    <property type="evidence" value="ECO:0007669"/>
    <property type="project" value="UniProtKB-KW"/>
</dbReference>
<accession>A0A1F6Y9H8</accession>
<evidence type="ECO:0000256" key="5">
    <source>
        <dbReference type="ARBA" id="ARBA00022840"/>
    </source>
</evidence>
<evidence type="ECO:0000256" key="2">
    <source>
        <dbReference type="ARBA" id="ARBA00012837"/>
    </source>
</evidence>
<dbReference type="SUPFAM" id="SSF52374">
    <property type="entry name" value="Nucleotidylyl transferase"/>
    <property type="match status" value="1"/>
</dbReference>
<dbReference type="SUPFAM" id="SSF47323">
    <property type="entry name" value="Anticodon-binding domain of a subclass of class I aminoacyl-tRNA synthetases"/>
    <property type="match status" value="1"/>
</dbReference>
<keyword evidence="7 10" id="KW-0030">Aminoacyl-tRNA synthetase</keyword>
<dbReference type="InterPro" id="IPR014729">
    <property type="entry name" value="Rossmann-like_a/b/a_fold"/>
</dbReference>
<sequence length="547" mass="61556">MQEKIRNSIETALRNLGIASADFTIGHPEDSKNGDFSTNVAMVAAKISKINPRDLAEKIAEELRSDLKNSPRSDLLKISKVESAKGFINFYLSPEFFAEKTEEILKNEYFGKNKNLAGQKIMVEHTDPNPFKEFHVGHLMPNVIGSTIARVLEWNGAEVRQACYQGDVGLHVAKAVWALKGGADIKEAYAKGSKEFEENEESKKEIEEINKKIYAKSDKDINEIYRKGRTASLDYFDSVYKKLGTRFDFFFFESGVAGFGKEIVEKNVGQVFEKGEEGAIIFRGEKFDPTLHTRVFVNKEGLPTYEAKELGLAQVKYEKYKYDQSVIITGNEINEYFRVLICAMVQVFPKLARKTLHFSHGMLRLPSGKMSSRTGEVITAESLIEEVKKKVKDNESVAIASIKYMILRQAIGGDIIFDIEKSVSTEGDSGVYLQYSYARARSVLEKAKSEGIKPSADLPSGWQTIELEKLLYRFPEVVELCAAEFAPHYLAKYLTDLARAYNSFYGREQIVKHNDPSSPYKVALSQALARVMRNGLSILGIPAPERM</sequence>
<evidence type="ECO:0000256" key="3">
    <source>
        <dbReference type="ARBA" id="ARBA00022598"/>
    </source>
</evidence>
<evidence type="ECO:0000256" key="9">
    <source>
        <dbReference type="NCBIfam" id="TIGR00456"/>
    </source>
</evidence>
<dbReference type="Pfam" id="PF03485">
    <property type="entry name" value="Arg_tRNA_synt_N"/>
    <property type="match status" value="1"/>
</dbReference>
<dbReference type="Gene3D" id="1.10.730.10">
    <property type="entry name" value="Isoleucyl-tRNA Synthetase, Domain 1"/>
    <property type="match status" value="1"/>
</dbReference>
<evidence type="ECO:0000256" key="4">
    <source>
        <dbReference type="ARBA" id="ARBA00022741"/>
    </source>
</evidence>
<evidence type="ECO:0000256" key="1">
    <source>
        <dbReference type="ARBA" id="ARBA00005594"/>
    </source>
</evidence>
<evidence type="ECO:0000256" key="10">
    <source>
        <dbReference type="RuleBase" id="RU363038"/>
    </source>
</evidence>
<dbReference type="STRING" id="1801797.A3G06_01600"/>
<organism evidence="13 14">
    <name type="scientific">Candidatus Nomurabacteria bacterium RIFCSPLOWO2_12_FULL_46_14</name>
    <dbReference type="NCBI Taxonomy" id="1801797"/>
    <lineage>
        <taxon>Bacteria</taxon>
        <taxon>Candidatus Nomuraibacteriota</taxon>
    </lineage>
</organism>
<reference evidence="13 14" key="1">
    <citation type="journal article" date="2016" name="Nat. Commun.">
        <title>Thousands of microbial genomes shed light on interconnected biogeochemical processes in an aquifer system.</title>
        <authorList>
            <person name="Anantharaman K."/>
            <person name="Brown C.T."/>
            <person name="Hug L.A."/>
            <person name="Sharon I."/>
            <person name="Castelle C.J."/>
            <person name="Probst A.J."/>
            <person name="Thomas B.C."/>
            <person name="Singh A."/>
            <person name="Wilkins M.J."/>
            <person name="Karaoz U."/>
            <person name="Brodie E.L."/>
            <person name="Williams K.H."/>
            <person name="Hubbard S.S."/>
            <person name="Banfield J.F."/>
        </authorList>
    </citation>
    <scope>NUCLEOTIDE SEQUENCE [LARGE SCALE GENOMIC DNA]</scope>
</reference>
<evidence type="ECO:0000313" key="13">
    <source>
        <dbReference type="EMBL" id="OGJ03021.1"/>
    </source>
</evidence>
<dbReference type="GO" id="GO:0006420">
    <property type="term" value="P:arginyl-tRNA aminoacylation"/>
    <property type="evidence" value="ECO:0007669"/>
    <property type="project" value="UniProtKB-UniRule"/>
</dbReference>
<evidence type="ECO:0000313" key="14">
    <source>
        <dbReference type="Proteomes" id="UP000176192"/>
    </source>
</evidence>
<keyword evidence="3 10" id="KW-0436">Ligase</keyword>
<evidence type="ECO:0000256" key="6">
    <source>
        <dbReference type="ARBA" id="ARBA00022917"/>
    </source>
</evidence>
<dbReference type="PANTHER" id="PTHR11956">
    <property type="entry name" value="ARGINYL-TRNA SYNTHETASE"/>
    <property type="match status" value="1"/>
</dbReference>
<dbReference type="GO" id="GO:0005737">
    <property type="term" value="C:cytoplasm"/>
    <property type="evidence" value="ECO:0007669"/>
    <property type="project" value="UniProtKB-UniRule"/>
</dbReference>
<dbReference type="SUPFAM" id="SSF55190">
    <property type="entry name" value="Arginyl-tRNA synthetase (ArgRS), N-terminal 'additional' domain"/>
    <property type="match status" value="1"/>
</dbReference>
<proteinExistence type="inferred from homology"/>
<dbReference type="EMBL" id="MFVV01000027">
    <property type="protein sequence ID" value="OGJ03021.1"/>
    <property type="molecule type" value="Genomic_DNA"/>
</dbReference>
<dbReference type="AlphaFoldDB" id="A0A1F6Y9H8"/>
<dbReference type="InterPro" id="IPR035684">
    <property type="entry name" value="ArgRS_core"/>
</dbReference>
<dbReference type="Gene3D" id="3.30.1360.70">
    <property type="entry name" value="Arginyl tRNA synthetase N-terminal domain"/>
    <property type="match status" value="1"/>
</dbReference>
<keyword evidence="6 10" id="KW-0648">Protein biosynthesis</keyword>
<dbReference type="InterPro" id="IPR005148">
    <property type="entry name" value="Arg-tRNA-synth_N"/>
</dbReference>
<keyword evidence="4 10" id="KW-0547">Nucleotide-binding</keyword>
<dbReference type="InterPro" id="IPR009080">
    <property type="entry name" value="tRNAsynth_Ia_anticodon-bd"/>
</dbReference>
<dbReference type="PRINTS" id="PR01038">
    <property type="entry name" value="TRNASYNTHARG"/>
</dbReference>
<dbReference type="SMART" id="SM00836">
    <property type="entry name" value="DALR_1"/>
    <property type="match status" value="1"/>
</dbReference>
<feature type="domain" description="DALR anticodon binding" evidence="11">
    <location>
        <begin position="433"/>
        <end position="547"/>
    </location>
</feature>
<comment type="similarity">
    <text evidence="1 10">Belongs to the class-I aminoacyl-tRNA synthetase family.</text>
</comment>
<dbReference type="InterPro" id="IPR036695">
    <property type="entry name" value="Arg-tRNA-synth_N_sf"/>
</dbReference>
<keyword evidence="5 10" id="KW-0067">ATP-binding</keyword>
<dbReference type="InterPro" id="IPR001278">
    <property type="entry name" value="Arg-tRNA-ligase"/>
</dbReference>
<dbReference type="EC" id="6.1.1.19" evidence="2 9"/>
<comment type="caution">
    <text evidence="13">The sequence shown here is derived from an EMBL/GenBank/DDBJ whole genome shotgun (WGS) entry which is preliminary data.</text>
</comment>
<dbReference type="PANTHER" id="PTHR11956:SF5">
    <property type="entry name" value="ARGININE--TRNA LIGASE, CYTOPLASMIC"/>
    <property type="match status" value="1"/>
</dbReference>
<evidence type="ECO:0000256" key="8">
    <source>
        <dbReference type="ARBA" id="ARBA00049339"/>
    </source>
</evidence>
<dbReference type="Pfam" id="PF05746">
    <property type="entry name" value="DALR_1"/>
    <property type="match status" value="1"/>
</dbReference>
<dbReference type="NCBIfam" id="TIGR00456">
    <property type="entry name" value="argS"/>
    <property type="match status" value="1"/>
</dbReference>
<dbReference type="Gene3D" id="3.40.50.620">
    <property type="entry name" value="HUPs"/>
    <property type="match status" value="1"/>
</dbReference>
<evidence type="ECO:0000256" key="7">
    <source>
        <dbReference type="ARBA" id="ARBA00023146"/>
    </source>
</evidence>
<protein>
    <recommendedName>
        <fullName evidence="2 9">Arginine--tRNA ligase</fullName>
        <ecNumber evidence="2 9">6.1.1.19</ecNumber>
    </recommendedName>
</protein>
<feature type="domain" description="Arginyl tRNA synthetase N-terminal" evidence="12">
    <location>
        <begin position="3"/>
        <end position="92"/>
    </location>
</feature>
<gene>
    <name evidence="13" type="ORF">A3G06_01600</name>
</gene>
<comment type="catalytic activity">
    <reaction evidence="8">
        <text>tRNA(Arg) + L-arginine + ATP = L-arginyl-tRNA(Arg) + AMP + diphosphate</text>
        <dbReference type="Rhea" id="RHEA:20301"/>
        <dbReference type="Rhea" id="RHEA-COMP:9658"/>
        <dbReference type="Rhea" id="RHEA-COMP:9673"/>
        <dbReference type="ChEBI" id="CHEBI:30616"/>
        <dbReference type="ChEBI" id="CHEBI:32682"/>
        <dbReference type="ChEBI" id="CHEBI:33019"/>
        <dbReference type="ChEBI" id="CHEBI:78442"/>
        <dbReference type="ChEBI" id="CHEBI:78513"/>
        <dbReference type="ChEBI" id="CHEBI:456215"/>
        <dbReference type="EC" id="6.1.1.19"/>
    </reaction>
</comment>
<evidence type="ECO:0000259" key="11">
    <source>
        <dbReference type="SMART" id="SM00836"/>
    </source>
</evidence>
<dbReference type="SMART" id="SM01016">
    <property type="entry name" value="Arg_tRNA_synt_N"/>
    <property type="match status" value="1"/>
</dbReference>